<evidence type="ECO:0000313" key="2">
    <source>
        <dbReference type="EMBL" id="KAG5857055.1"/>
    </source>
</evidence>
<proteinExistence type="predicted"/>
<dbReference type="AlphaFoldDB" id="A0A9D3S6R9"/>
<comment type="caution">
    <text evidence="2">The sequence shown here is derived from an EMBL/GenBank/DDBJ whole genome shotgun (WGS) entry which is preliminary data.</text>
</comment>
<dbReference type="EMBL" id="JAFIRN010000001">
    <property type="protein sequence ID" value="KAG5857055.1"/>
    <property type="molecule type" value="Genomic_DNA"/>
</dbReference>
<protein>
    <submittedName>
        <fullName evidence="2">Uncharacterized protein</fullName>
    </submittedName>
</protein>
<accession>A0A9D3S6R9</accession>
<feature type="region of interest" description="Disordered" evidence="1">
    <location>
        <begin position="110"/>
        <end position="130"/>
    </location>
</feature>
<name>A0A9D3S6R9_ANGAN</name>
<gene>
    <name evidence="2" type="ORF">ANANG_G00014510</name>
</gene>
<feature type="compositionally biased region" description="Acidic residues" evidence="1">
    <location>
        <begin position="110"/>
        <end position="124"/>
    </location>
</feature>
<organism evidence="2 3">
    <name type="scientific">Anguilla anguilla</name>
    <name type="common">European freshwater eel</name>
    <name type="synonym">Muraena anguilla</name>
    <dbReference type="NCBI Taxonomy" id="7936"/>
    <lineage>
        <taxon>Eukaryota</taxon>
        <taxon>Metazoa</taxon>
        <taxon>Chordata</taxon>
        <taxon>Craniata</taxon>
        <taxon>Vertebrata</taxon>
        <taxon>Euteleostomi</taxon>
        <taxon>Actinopterygii</taxon>
        <taxon>Neopterygii</taxon>
        <taxon>Teleostei</taxon>
        <taxon>Anguilliformes</taxon>
        <taxon>Anguillidae</taxon>
        <taxon>Anguilla</taxon>
    </lineage>
</organism>
<reference evidence="2" key="1">
    <citation type="submission" date="2021-01" db="EMBL/GenBank/DDBJ databases">
        <title>A chromosome-scale assembly of European eel, Anguilla anguilla.</title>
        <authorList>
            <person name="Henkel C."/>
            <person name="Jong-Raadsen S.A."/>
            <person name="Dufour S."/>
            <person name="Weltzien F.-A."/>
            <person name="Palstra A.P."/>
            <person name="Pelster B."/>
            <person name="Spaink H.P."/>
            <person name="Van Den Thillart G.E."/>
            <person name="Jansen H."/>
            <person name="Zahm M."/>
            <person name="Klopp C."/>
            <person name="Cedric C."/>
            <person name="Louis A."/>
            <person name="Berthelot C."/>
            <person name="Parey E."/>
            <person name="Roest Crollius H."/>
            <person name="Montfort J."/>
            <person name="Robinson-Rechavi M."/>
            <person name="Bucao C."/>
            <person name="Bouchez O."/>
            <person name="Gislard M."/>
            <person name="Lluch J."/>
            <person name="Milhes M."/>
            <person name="Lampietro C."/>
            <person name="Lopez Roques C."/>
            <person name="Donnadieu C."/>
            <person name="Braasch I."/>
            <person name="Desvignes T."/>
            <person name="Postlethwait J."/>
            <person name="Bobe J."/>
            <person name="Guiguen Y."/>
            <person name="Dirks R."/>
        </authorList>
    </citation>
    <scope>NUCLEOTIDE SEQUENCE</scope>
    <source>
        <strain evidence="2">Tag_6206</strain>
        <tissue evidence="2">Liver</tissue>
    </source>
</reference>
<dbReference type="Proteomes" id="UP001044222">
    <property type="component" value="Unassembled WGS sequence"/>
</dbReference>
<feature type="compositionally biased region" description="Polar residues" evidence="1">
    <location>
        <begin position="1"/>
        <end position="11"/>
    </location>
</feature>
<feature type="region of interest" description="Disordered" evidence="1">
    <location>
        <begin position="1"/>
        <end position="54"/>
    </location>
</feature>
<evidence type="ECO:0000256" key="1">
    <source>
        <dbReference type="SAM" id="MobiDB-lite"/>
    </source>
</evidence>
<keyword evidence="3" id="KW-1185">Reference proteome</keyword>
<sequence length="166" mass="17041">MSRAASLSTASGRDPLPAPRGAPACSRGSPASCLGTTRKTAAAASPDPAFNEKEDDGEWILVDYLALASTAADACTSPCLDGAVGVCPQDMAPPDCPARYSSCSSLDSAVDEAEAEPEDGDGDGDGASCGWRRARWRRAGSSLRPPASRPAGGPPCCWRPAPWRTC</sequence>
<evidence type="ECO:0000313" key="3">
    <source>
        <dbReference type="Proteomes" id="UP001044222"/>
    </source>
</evidence>